<dbReference type="EMBL" id="KL197727">
    <property type="protein sequence ID" value="KDQ54716.1"/>
    <property type="molecule type" value="Genomic_DNA"/>
</dbReference>
<proteinExistence type="predicted"/>
<dbReference type="HOGENOM" id="CLU_1026971_0_0_1"/>
<feature type="region of interest" description="Disordered" evidence="1">
    <location>
        <begin position="40"/>
        <end position="111"/>
    </location>
</feature>
<keyword evidence="3" id="KW-1185">Reference proteome</keyword>
<organism evidence="2 3">
    <name type="scientific">Jaapia argillacea MUCL 33604</name>
    <dbReference type="NCBI Taxonomy" id="933084"/>
    <lineage>
        <taxon>Eukaryota</taxon>
        <taxon>Fungi</taxon>
        <taxon>Dikarya</taxon>
        <taxon>Basidiomycota</taxon>
        <taxon>Agaricomycotina</taxon>
        <taxon>Agaricomycetes</taxon>
        <taxon>Agaricomycetidae</taxon>
        <taxon>Jaapiales</taxon>
        <taxon>Jaapiaceae</taxon>
        <taxon>Jaapia</taxon>
    </lineage>
</organism>
<evidence type="ECO:0000256" key="1">
    <source>
        <dbReference type="SAM" id="MobiDB-lite"/>
    </source>
</evidence>
<evidence type="ECO:0000313" key="3">
    <source>
        <dbReference type="Proteomes" id="UP000027265"/>
    </source>
</evidence>
<name>A0A067PWJ6_9AGAM</name>
<evidence type="ECO:0000313" key="2">
    <source>
        <dbReference type="EMBL" id="KDQ54716.1"/>
    </source>
</evidence>
<feature type="compositionally biased region" description="Polar residues" evidence="1">
    <location>
        <begin position="59"/>
        <end position="71"/>
    </location>
</feature>
<reference evidence="3" key="1">
    <citation type="journal article" date="2014" name="Proc. Natl. Acad. Sci. U.S.A.">
        <title>Extensive sampling of basidiomycete genomes demonstrates inadequacy of the white-rot/brown-rot paradigm for wood decay fungi.</title>
        <authorList>
            <person name="Riley R."/>
            <person name="Salamov A.A."/>
            <person name="Brown D.W."/>
            <person name="Nagy L.G."/>
            <person name="Floudas D."/>
            <person name="Held B.W."/>
            <person name="Levasseur A."/>
            <person name="Lombard V."/>
            <person name="Morin E."/>
            <person name="Otillar R."/>
            <person name="Lindquist E.A."/>
            <person name="Sun H."/>
            <person name="LaButti K.M."/>
            <person name="Schmutz J."/>
            <person name="Jabbour D."/>
            <person name="Luo H."/>
            <person name="Baker S.E."/>
            <person name="Pisabarro A.G."/>
            <person name="Walton J.D."/>
            <person name="Blanchette R.A."/>
            <person name="Henrissat B."/>
            <person name="Martin F."/>
            <person name="Cullen D."/>
            <person name="Hibbett D.S."/>
            <person name="Grigoriev I.V."/>
        </authorList>
    </citation>
    <scope>NUCLEOTIDE SEQUENCE [LARGE SCALE GENOMIC DNA]</scope>
    <source>
        <strain evidence="3">MUCL 33604</strain>
    </source>
</reference>
<dbReference type="AlphaFoldDB" id="A0A067PWJ6"/>
<protein>
    <submittedName>
        <fullName evidence="2">Uncharacterized protein</fullName>
    </submittedName>
</protein>
<accession>A0A067PWJ6</accession>
<dbReference type="InParanoid" id="A0A067PWJ6"/>
<dbReference type="Proteomes" id="UP000027265">
    <property type="component" value="Unassembled WGS sequence"/>
</dbReference>
<sequence>MIGGAELQVSPLHSGPYPLWTTTPGVGTLTWTANHLDLRDPPDLHSRQANPQVWHPTHTLASPPTTDTTGTSLPDLLEVDELPPPLSSSKSDPTQKAPIRDVREDEIPADVTESTSSLAVTVPLSNMNALSTTFNRPAHLIVLPDHILSLTATLNHPPPNDVPNKVPTPLIFQMWRDQMVELASELCLEEGNEWEDMLYSGLSLKYVLKLMPMLDRIIACMAEFRGLSKFWAVEATHLKHEWERIIAVYQAPLHHWCAVRVGVVPASEILV</sequence>
<gene>
    <name evidence="2" type="ORF">JAAARDRAFT_48964</name>
</gene>